<evidence type="ECO:0000313" key="3">
    <source>
        <dbReference type="Proteomes" id="UP000077552"/>
    </source>
</evidence>
<evidence type="ECO:0000313" key="2">
    <source>
        <dbReference type="EMBL" id="OAD92374.1"/>
    </source>
</evidence>
<name>A0A1A9LHL6_9FLAO</name>
<dbReference type="STRING" id="1385699.A7A78_00195"/>
<keyword evidence="3" id="KW-1185">Reference proteome</keyword>
<organism evidence="2 3">
    <name type="scientific">Aequorivita soesokkakensis</name>
    <dbReference type="NCBI Taxonomy" id="1385699"/>
    <lineage>
        <taxon>Bacteria</taxon>
        <taxon>Pseudomonadati</taxon>
        <taxon>Bacteroidota</taxon>
        <taxon>Flavobacteriia</taxon>
        <taxon>Flavobacteriales</taxon>
        <taxon>Flavobacteriaceae</taxon>
        <taxon>Aequorivita</taxon>
    </lineage>
</organism>
<reference evidence="2 3" key="1">
    <citation type="submission" date="2016-05" db="EMBL/GenBank/DDBJ databases">
        <title>Genome sequencing of Vitellibacter soesokkakensis RSSK-12.</title>
        <authorList>
            <person name="Thevarajoo S."/>
            <person name="Selvaratnam C."/>
            <person name="Goh K.M."/>
            <person name="Chan K.-G."/>
            <person name="Chong C.S."/>
        </authorList>
    </citation>
    <scope>NUCLEOTIDE SEQUENCE [LARGE SCALE GENOMIC DNA]</scope>
    <source>
        <strain evidence="2 3">RSSK-12</strain>
    </source>
</reference>
<proteinExistence type="predicted"/>
<keyword evidence="1" id="KW-1133">Transmembrane helix</keyword>
<gene>
    <name evidence="2" type="ORF">A7A78_00195</name>
</gene>
<feature type="transmembrane region" description="Helical" evidence="1">
    <location>
        <begin position="48"/>
        <end position="66"/>
    </location>
</feature>
<feature type="transmembrane region" description="Helical" evidence="1">
    <location>
        <begin position="15"/>
        <end position="36"/>
    </location>
</feature>
<dbReference type="AlphaFoldDB" id="A0A1A9LHL6"/>
<protein>
    <submittedName>
        <fullName evidence="2">Uncharacterized protein</fullName>
    </submittedName>
</protein>
<dbReference type="RefSeq" id="WP_068760078.1">
    <property type="nucleotide sequence ID" value="NZ_LXIE01000001.1"/>
</dbReference>
<keyword evidence="1" id="KW-0472">Membrane</keyword>
<sequence>MNKQYTYEIPFNNTIWKAIGIFIICAIIGAVVPFEIHTRRIHLTNHTLFFGGLLFTGLFLLIALILKTKSKNSKQNPYKLEISDSTLQVPNGKADVVKIPLEIIDSAIQIGNKFNGSILQVKMKKSATKPLYIQAKGFRSEKEYFEFEQELNKRISSNSTNL</sequence>
<comment type="caution">
    <text evidence="2">The sequence shown here is derived from an EMBL/GenBank/DDBJ whole genome shotgun (WGS) entry which is preliminary data.</text>
</comment>
<keyword evidence="1" id="KW-0812">Transmembrane</keyword>
<dbReference type="Proteomes" id="UP000077552">
    <property type="component" value="Unassembled WGS sequence"/>
</dbReference>
<dbReference type="EMBL" id="LXIE01000001">
    <property type="protein sequence ID" value="OAD92374.1"/>
    <property type="molecule type" value="Genomic_DNA"/>
</dbReference>
<evidence type="ECO:0000256" key="1">
    <source>
        <dbReference type="SAM" id="Phobius"/>
    </source>
</evidence>
<accession>A0A1A9LHL6</accession>